<keyword evidence="2" id="KW-0732">Signal</keyword>
<dbReference type="Proteomes" id="UP001314229">
    <property type="component" value="Unassembled WGS sequence"/>
</dbReference>
<comment type="caution">
    <text evidence="3">The sequence shown here is derived from an EMBL/GenBank/DDBJ whole genome shotgun (WGS) entry which is preliminary data.</text>
</comment>
<keyword evidence="1" id="KW-0472">Membrane</keyword>
<keyword evidence="4" id="KW-1185">Reference proteome</keyword>
<dbReference type="EMBL" id="CAWUFR010000427">
    <property type="protein sequence ID" value="CAK6977735.1"/>
    <property type="molecule type" value="Genomic_DNA"/>
</dbReference>
<dbReference type="PROSITE" id="PS51257">
    <property type="entry name" value="PROKAR_LIPOPROTEIN"/>
    <property type="match status" value="1"/>
</dbReference>
<name>A0AAV1Q318_SCOSC</name>
<evidence type="ECO:0000313" key="4">
    <source>
        <dbReference type="Proteomes" id="UP001314229"/>
    </source>
</evidence>
<proteinExistence type="predicted"/>
<organism evidence="3 4">
    <name type="scientific">Scomber scombrus</name>
    <name type="common">Atlantic mackerel</name>
    <name type="synonym">Scomber vernalis</name>
    <dbReference type="NCBI Taxonomy" id="13677"/>
    <lineage>
        <taxon>Eukaryota</taxon>
        <taxon>Metazoa</taxon>
        <taxon>Chordata</taxon>
        <taxon>Craniata</taxon>
        <taxon>Vertebrata</taxon>
        <taxon>Euteleostomi</taxon>
        <taxon>Actinopterygii</taxon>
        <taxon>Neopterygii</taxon>
        <taxon>Teleostei</taxon>
        <taxon>Neoteleostei</taxon>
        <taxon>Acanthomorphata</taxon>
        <taxon>Pelagiaria</taxon>
        <taxon>Scombriformes</taxon>
        <taxon>Scombridae</taxon>
        <taxon>Scomber</taxon>
    </lineage>
</organism>
<dbReference type="AlphaFoldDB" id="A0AAV1Q318"/>
<evidence type="ECO:0000313" key="3">
    <source>
        <dbReference type="EMBL" id="CAK6977735.1"/>
    </source>
</evidence>
<feature type="chain" id="PRO_5043314967" evidence="2">
    <location>
        <begin position="26"/>
        <end position="325"/>
    </location>
</feature>
<feature type="signal peptide" evidence="2">
    <location>
        <begin position="1"/>
        <end position="25"/>
    </location>
</feature>
<sequence length="325" mass="36344">MTIKRIKLLIQSFLFLSSCLKAACGSPSLTFLSTALVRSGDGPLAEQLTVYDGVPISHCNGLTEEAKLKQTLQSNPTPLQHCYNAIADMVESLYVIPKYINNTVYLRVFGKPTDNPEQALLICHVTSTDTSVTSVHLTGNGACRASQITVPGPLPSGDGSVIIRLTARISLNQYSNTCGCTVQTDSRDITVSWDGYTLDGRYLLYHTVNWLTLIGKIGFGLVFLTLIVIFVFFAVKKSRRPPKVDPQLIKQFTRMCETLTNPDVQSVMASFIQGAEINREYQERWEEWKKSKDQNYYDRDFYGGHVKDIDSLQQENGRNRNVLVV</sequence>
<evidence type="ECO:0000256" key="2">
    <source>
        <dbReference type="SAM" id="SignalP"/>
    </source>
</evidence>
<keyword evidence="1" id="KW-1133">Transmembrane helix</keyword>
<reference evidence="3 4" key="1">
    <citation type="submission" date="2024-01" db="EMBL/GenBank/DDBJ databases">
        <authorList>
            <person name="Alioto T."/>
            <person name="Alioto T."/>
            <person name="Gomez Garrido J."/>
        </authorList>
    </citation>
    <scope>NUCLEOTIDE SEQUENCE [LARGE SCALE GENOMIC DNA]</scope>
</reference>
<protein>
    <submittedName>
        <fullName evidence="3">Zinc-alpha-2-glycoprotein-like</fullName>
    </submittedName>
</protein>
<keyword evidence="1" id="KW-0812">Transmembrane</keyword>
<accession>A0AAV1Q318</accession>
<evidence type="ECO:0000256" key="1">
    <source>
        <dbReference type="SAM" id="Phobius"/>
    </source>
</evidence>
<feature type="transmembrane region" description="Helical" evidence="1">
    <location>
        <begin position="210"/>
        <end position="235"/>
    </location>
</feature>
<gene>
    <name evidence="3" type="ORF">FSCOSCO3_A018064</name>
</gene>